<dbReference type="PANTHER" id="PTHR24322">
    <property type="entry name" value="PKSB"/>
    <property type="match status" value="1"/>
</dbReference>
<dbReference type="GO" id="GO:0052650">
    <property type="term" value="F:all-trans-retinol dehydrogenase (NADP+) activity"/>
    <property type="evidence" value="ECO:0007669"/>
    <property type="project" value="UniProtKB-ARBA"/>
</dbReference>
<evidence type="ECO:0000256" key="7">
    <source>
        <dbReference type="ARBA" id="ARBA00023098"/>
    </source>
</evidence>
<comment type="caution">
    <text evidence="12">The sequence shown here is derived from an EMBL/GenBank/DDBJ whole genome shotgun (WGS) entry which is preliminary data.</text>
</comment>
<evidence type="ECO:0000256" key="10">
    <source>
        <dbReference type="ARBA" id="ARBA00068717"/>
    </source>
</evidence>
<evidence type="ECO:0000256" key="3">
    <source>
        <dbReference type="ARBA" id="ARBA00022692"/>
    </source>
</evidence>
<evidence type="ECO:0000256" key="6">
    <source>
        <dbReference type="ARBA" id="ARBA00023002"/>
    </source>
</evidence>
<evidence type="ECO:0000256" key="4">
    <source>
        <dbReference type="ARBA" id="ARBA00022857"/>
    </source>
</evidence>
<protein>
    <recommendedName>
        <fullName evidence="10">Short-chain dehydrogenase/reductase 3</fullName>
    </recommendedName>
    <alternativeName>
        <fullName evidence="11">Retinal short-chain dehydrogenase/reductase 1</fullName>
    </alternativeName>
</protein>
<dbReference type="EMBL" id="JAUDFV010000156">
    <property type="protein sequence ID" value="KAL2714440.1"/>
    <property type="molecule type" value="Genomic_DNA"/>
</dbReference>
<keyword evidence="8" id="KW-0472">Membrane</keyword>
<evidence type="ECO:0000313" key="13">
    <source>
        <dbReference type="Proteomes" id="UP001607302"/>
    </source>
</evidence>
<keyword evidence="5" id="KW-1133">Transmembrane helix</keyword>
<comment type="subcellular location">
    <subcellularLocation>
        <location evidence="1">Membrane</location>
        <topology evidence="1">Multi-pass membrane protein</topology>
    </subcellularLocation>
</comment>
<dbReference type="PRINTS" id="PR00081">
    <property type="entry name" value="GDHRDH"/>
</dbReference>
<keyword evidence="6" id="KW-0560">Oxidoreductase</keyword>
<dbReference type="PROSITE" id="PS00061">
    <property type="entry name" value="ADH_SHORT"/>
    <property type="match status" value="2"/>
</dbReference>
<dbReference type="PRINTS" id="PR00080">
    <property type="entry name" value="SDRFAMILY"/>
</dbReference>
<proteinExistence type="inferred from homology"/>
<dbReference type="Gene3D" id="3.40.50.720">
    <property type="entry name" value="NAD(P)-binding Rossmann-like Domain"/>
    <property type="match status" value="2"/>
</dbReference>
<comment type="similarity">
    <text evidence="2">Belongs to the short-chain dehydrogenases/reductases (SDR) family.</text>
</comment>
<evidence type="ECO:0000256" key="8">
    <source>
        <dbReference type="ARBA" id="ARBA00023136"/>
    </source>
</evidence>
<dbReference type="Pfam" id="PF00106">
    <property type="entry name" value="adh_short"/>
    <property type="match status" value="2"/>
</dbReference>
<dbReference type="InterPro" id="IPR036291">
    <property type="entry name" value="NAD(P)-bd_dom_sf"/>
</dbReference>
<dbReference type="Proteomes" id="UP001607302">
    <property type="component" value="Unassembled WGS sequence"/>
</dbReference>
<keyword evidence="3" id="KW-0812">Transmembrane</keyword>
<name>A0ABD2A410_VESSQ</name>
<gene>
    <name evidence="12" type="ORF">V1478_015625</name>
</gene>
<dbReference type="InterPro" id="IPR002347">
    <property type="entry name" value="SDR_fam"/>
</dbReference>
<dbReference type="GO" id="GO:0016020">
    <property type="term" value="C:membrane"/>
    <property type="evidence" value="ECO:0007669"/>
    <property type="project" value="UniProtKB-SubCell"/>
</dbReference>
<evidence type="ECO:0000256" key="9">
    <source>
        <dbReference type="ARBA" id="ARBA00059620"/>
    </source>
</evidence>
<comment type="function">
    <text evidence="9">Catalyzes the reduction of all-trans-retinal to all-trans-retinol in the presence of NADPH.</text>
</comment>
<keyword evidence="7" id="KW-0443">Lipid metabolism</keyword>
<dbReference type="AlphaFoldDB" id="A0ABD2A410"/>
<evidence type="ECO:0000256" key="1">
    <source>
        <dbReference type="ARBA" id="ARBA00004141"/>
    </source>
</evidence>
<sequence>MLYLNKFRDRKRKREKEEKVISYIINIEKSLFIMNFSWAFSCINTPTTHQISSYTSISYHQSAFSVSTTVWRREVAPFQITLGKSNGTLQRRKLCFIIDPTNKILIFWKNHRSVEEPKVTMKIYVNMWDVPPVLELIIFGLIEMIKNIGKLFIPMKYQMKDISGQIALVTGAAGGLGRELALGLVKHGAIVVIWDINQEGIDETIKLIRAAGGTCYGYICDIRNREDIYKTANLVREEVGQVNILINNAGVINIGIFWKTPDDIISHLMEVNIMSQFWTVKAFLPGMIESNKGHIVNVASIVAFMGFPKVVDYCTSKSAIVGFTEALQAELDYHGHEIKTTVVCPIFIHSTGMPAVKYSGKFPTLCPQEVAERTISSFRSNTELVLLPSYMQNQYDSNTYSFQDFSDSQSGRNRLENYNIPLALIHEIFMITKCRIFCKKYRSIEDIKLTVKISINMWVIRSVLELIIFGLIEMIKSIGKLFIPMKYQMKDISGQIALVTGAAGGLGRELALGLVKHGAIVVIWDINKKGIDETIKLIRAAGGTCYGYICDIRNREDIYKTANLVREEVGQVNILINNAGVINIGIFWKTPDDLLNHLMEVNIMSQFWTVKAFLPAMIESNKGHIVNIASMVAFIGFPTIVDYCASKSAIAGFTESLQMELDYHGHEIKTTVVCPIFIHSTGFNSAKYSGKFPILGPQEVAERTISSFRSNTEVVLLPSYMQVLLYFKRIIPRSFFCMILRLIFSIDATEFEPRESPGKCA</sequence>
<accession>A0ABD2A410</accession>
<evidence type="ECO:0000256" key="5">
    <source>
        <dbReference type="ARBA" id="ARBA00022989"/>
    </source>
</evidence>
<dbReference type="InterPro" id="IPR020904">
    <property type="entry name" value="Sc_DH/Rdtase_CS"/>
</dbReference>
<reference evidence="12 13" key="1">
    <citation type="journal article" date="2024" name="Ann. Entomol. Soc. Am.">
        <title>Genomic analyses of the southern and eastern yellowjacket wasps (Hymenoptera: Vespidae) reveal evolutionary signatures of social life.</title>
        <authorList>
            <person name="Catto M.A."/>
            <person name="Caine P.B."/>
            <person name="Orr S.E."/>
            <person name="Hunt B.G."/>
            <person name="Goodisman M.A.D."/>
        </authorList>
    </citation>
    <scope>NUCLEOTIDE SEQUENCE [LARGE SCALE GENOMIC DNA]</scope>
    <source>
        <strain evidence="12">233</strain>
        <tissue evidence="12">Head and thorax</tissue>
    </source>
</reference>
<organism evidence="12 13">
    <name type="scientific">Vespula squamosa</name>
    <name type="common">Southern yellow jacket</name>
    <name type="synonym">Wasp</name>
    <dbReference type="NCBI Taxonomy" id="30214"/>
    <lineage>
        <taxon>Eukaryota</taxon>
        <taxon>Metazoa</taxon>
        <taxon>Ecdysozoa</taxon>
        <taxon>Arthropoda</taxon>
        <taxon>Hexapoda</taxon>
        <taxon>Insecta</taxon>
        <taxon>Pterygota</taxon>
        <taxon>Neoptera</taxon>
        <taxon>Endopterygota</taxon>
        <taxon>Hymenoptera</taxon>
        <taxon>Apocrita</taxon>
        <taxon>Aculeata</taxon>
        <taxon>Vespoidea</taxon>
        <taxon>Vespidae</taxon>
        <taxon>Vespinae</taxon>
        <taxon>Vespula</taxon>
    </lineage>
</organism>
<evidence type="ECO:0000256" key="2">
    <source>
        <dbReference type="ARBA" id="ARBA00006484"/>
    </source>
</evidence>
<evidence type="ECO:0000313" key="12">
    <source>
        <dbReference type="EMBL" id="KAL2714440.1"/>
    </source>
</evidence>
<keyword evidence="4" id="KW-0521">NADP</keyword>
<evidence type="ECO:0000256" key="11">
    <source>
        <dbReference type="ARBA" id="ARBA00082544"/>
    </source>
</evidence>
<dbReference type="FunFam" id="3.40.50.720:FF:000131">
    <property type="entry name" value="Short-chain dehydrogenase/reductase 3"/>
    <property type="match status" value="2"/>
</dbReference>
<dbReference type="CDD" id="cd05339">
    <property type="entry name" value="17beta-HSDXI-like_SDR_c"/>
    <property type="match status" value="2"/>
</dbReference>
<keyword evidence="13" id="KW-1185">Reference proteome</keyword>
<dbReference type="SUPFAM" id="SSF51735">
    <property type="entry name" value="NAD(P)-binding Rossmann-fold domains"/>
    <property type="match status" value="2"/>
</dbReference>
<dbReference type="PANTHER" id="PTHR24322:SF748">
    <property type="entry name" value="FI23927P1-RELATED"/>
    <property type="match status" value="1"/>
</dbReference>